<evidence type="ECO:0000256" key="6">
    <source>
        <dbReference type="SAM" id="Phobius"/>
    </source>
</evidence>
<feature type="transmembrane region" description="Helical" evidence="6">
    <location>
        <begin position="106"/>
        <end position="126"/>
    </location>
</feature>
<proteinExistence type="predicted"/>
<reference evidence="9" key="1">
    <citation type="submission" date="2016-01" db="EMBL/GenBank/DDBJ databases">
        <authorList>
            <person name="Mitreva M."/>
            <person name="Pepin K.H."/>
            <person name="Mihindukulasuriya K.A."/>
            <person name="Fulton R."/>
            <person name="Fronick C."/>
            <person name="O'Laughlin M."/>
            <person name="Miner T."/>
            <person name="Herter B."/>
            <person name="Rosa B.A."/>
            <person name="Cordes M."/>
            <person name="Tomlinson C."/>
            <person name="Wollam A."/>
            <person name="Palsikar V.B."/>
            <person name="Mardis E.R."/>
            <person name="Wilson R.K."/>
        </authorList>
    </citation>
    <scope>NUCLEOTIDE SEQUENCE [LARGE SCALE GENOMIC DNA]</scope>
    <source>
        <strain evidence="9">CMW8396</strain>
    </source>
</reference>
<dbReference type="InterPro" id="IPR051461">
    <property type="entry name" value="UPF0750_membrane"/>
</dbReference>
<dbReference type="InterPro" id="IPR019264">
    <property type="entry name" value="DUF2179"/>
</dbReference>
<feature type="domain" description="DUF2179" evidence="7">
    <location>
        <begin position="220"/>
        <end position="274"/>
    </location>
</feature>
<dbReference type="PATRIC" id="fig|134605.3.peg.1619"/>
<evidence type="ECO:0000256" key="3">
    <source>
        <dbReference type="ARBA" id="ARBA00022692"/>
    </source>
</evidence>
<evidence type="ECO:0000313" key="8">
    <source>
        <dbReference type="EMBL" id="KXA13182.1"/>
    </source>
</evidence>
<sequence length="284" mass="31512">MKKKTLFVIKDYILISFACALMGFTINYFYISNKLAEGGVSGICLILHYLSNIPISYLYLGLNIPLLIIAWKFLGRDFSMKTIYATVSLSFFMDFFSYLRTPIPDFLLASLFGGALTGVSLGLIFISGGSTGGTDIIAKLITRYRGVSVGKALLAMDFVILSLVAFLFGKLIFMYTLIAVIVSSKIIDFIQEGMDEAKAIFIMTSKPQELKTAISKKINRGVTFLDGEGGFSGEKLKVLYCVISKYQLINLKRTVRQLDPNAFLTITNVHEVLGEGFKHLNTEE</sequence>
<dbReference type="PIRSF" id="PIRSF006483">
    <property type="entry name" value="Membrane_protein_YitT"/>
    <property type="match status" value="1"/>
</dbReference>
<dbReference type="InterPro" id="IPR003740">
    <property type="entry name" value="YitT"/>
</dbReference>
<dbReference type="Pfam" id="PF02588">
    <property type="entry name" value="YitT_membrane"/>
    <property type="match status" value="1"/>
</dbReference>
<dbReference type="AlphaFoldDB" id="A0A133NA79"/>
<dbReference type="CDD" id="cd16380">
    <property type="entry name" value="YitT_C"/>
    <property type="match status" value="1"/>
</dbReference>
<keyword evidence="3 6" id="KW-0812">Transmembrane</keyword>
<accession>A0A133NA79</accession>
<keyword evidence="2" id="KW-1003">Cell membrane</keyword>
<dbReference type="Pfam" id="PF10035">
    <property type="entry name" value="DUF2179"/>
    <property type="match status" value="1"/>
</dbReference>
<dbReference type="Proteomes" id="UP000070617">
    <property type="component" value="Unassembled WGS sequence"/>
</dbReference>
<dbReference type="RefSeq" id="WP_060793906.1">
    <property type="nucleotide sequence ID" value="NZ_KQ956568.1"/>
</dbReference>
<evidence type="ECO:0000313" key="9">
    <source>
        <dbReference type="Proteomes" id="UP000070617"/>
    </source>
</evidence>
<dbReference type="STRING" id="134605.HMPREF3206_01640"/>
<evidence type="ECO:0000256" key="1">
    <source>
        <dbReference type="ARBA" id="ARBA00004651"/>
    </source>
</evidence>
<evidence type="ECO:0000259" key="7">
    <source>
        <dbReference type="Pfam" id="PF10035"/>
    </source>
</evidence>
<organism evidence="8 9">
    <name type="scientific">Fusobacterium equinum</name>
    <dbReference type="NCBI Taxonomy" id="134605"/>
    <lineage>
        <taxon>Bacteria</taxon>
        <taxon>Fusobacteriati</taxon>
        <taxon>Fusobacteriota</taxon>
        <taxon>Fusobacteriia</taxon>
        <taxon>Fusobacteriales</taxon>
        <taxon>Fusobacteriaceae</taxon>
        <taxon>Fusobacterium</taxon>
    </lineage>
</organism>
<dbReference type="InterPro" id="IPR015867">
    <property type="entry name" value="N-reg_PII/ATP_PRibTrfase_C"/>
</dbReference>
<evidence type="ECO:0000256" key="4">
    <source>
        <dbReference type="ARBA" id="ARBA00022989"/>
    </source>
</evidence>
<feature type="transmembrane region" description="Helical" evidence="6">
    <location>
        <begin position="12"/>
        <end position="31"/>
    </location>
</feature>
<name>A0A133NA79_9FUSO</name>
<keyword evidence="9" id="KW-1185">Reference proteome</keyword>
<evidence type="ECO:0000256" key="2">
    <source>
        <dbReference type="ARBA" id="ARBA00022475"/>
    </source>
</evidence>
<gene>
    <name evidence="8" type="ORF">HMPREF3206_01640</name>
</gene>
<keyword evidence="5 6" id="KW-0472">Membrane</keyword>
<dbReference type="Gene3D" id="3.30.70.120">
    <property type="match status" value="1"/>
</dbReference>
<evidence type="ECO:0000256" key="5">
    <source>
        <dbReference type="ARBA" id="ARBA00023136"/>
    </source>
</evidence>
<protein>
    <recommendedName>
        <fullName evidence="7">DUF2179 domain-containing protein</fullName>
    </recommendedName>
</protein>
<dbReference type="PANTHER" id="PTHR33545:SF5">
    <property type="entry name" value="UPF0750 MEMBRANE PROTEIN YITT"/>
    <property type="match status" value="1"/>
</dbReference>
<dbReference type="GO" id="GO:0005886">
    <property type="term" value="C:plasma membrane"/>
    <property type="evidence" value="ECO:0007669"/>
    <property type="project" value="UniProtKB-SubCell"/>
</dbReference>
<comment type="subcellular location">
    <subcellularLocation>
        <location evidence="1">Cell membrane</location>
        <topology evidence="1">Multi-pass membrane protein</topology>
    </subcellularLocation>
</comment>
<comment type="caution">
    <text evidence="8">The sequence shown here is derived from an EMBL/GenBank/DDBJ whole genome shotgun (WGS) entry which is preliminary data.</text>
</comment>
<keyword evidence="4 6" id="KW-1133">Transmembrane helix</keyword>
<feature type="transmembrane region" description="Helical" evidence="6">
    <location>
        <begin position="51"/>
        <end position="71"/>
    </location>
</feature>
<dbReference type="PANTHER" id="PTHR33545">
    <property type="entry name" value="UPF0750 MEMBRANE PROTEIN YITT-RELATED"/>
    <property type="match status" value="1"/>
</dbReference>
<dbReference type="EMBL" id="LRPX01000083">
    <property type="protein sequence ID" value="KXA13182.1"/>
    <property type="molecule type" value="Genomic_DNA"/>
</dbReference>